<dbReference type="EMBL" id="JAHRIQ010076156">
    <property type="protein sequence ID" value="MEQ2246153.1"/>
    <property type="molecule type" value="Genomic_DNA"/>
</dbReference>
<protein>
    <submittedName>
        <fullName evidence="2">Disabled 2-interacting protein</fullName>
    </submittedName>
</protein>
<sequence length="162" mass="17232">MLSCLHLVPVHVTSLACYCRFGTKEEYMLFMNDFVERQWSSMQRFLQEISNPDGLNHTAGFDGYIDLGRELSSLHTLLTELDQSCLSKLAPLPRILRDVSAALVHPGGMVGAGGLSVSSPEPQRVVSPPPLSPPPLSPPLSPPLAACNPSVGLQGGVGLDGG</sequence>
<feature type="compositionally biased region" description="Pro residues" evidence="1">
    <location>
        <begin position="127"/>
        <end position="142"/>
    </location>
</feature>
<feature type="region of interest" description="Disordered" evidence="1">
    <location>
        <begin position="114"/>
        <end position="162"/>
    </location>
</feature>
<feature type="compositionally biased region" description="Gly residues" evidence="1">
    <location>
        <begin position="153"/>
        <end position="162"/>
    </location>
</feature>
<evidence type="ECO:0000313" key="2">
    <source>
        <dbReference type="EMBL" id="MEQ2246153.1"/>
    </source>
</evidence>
<comment type="caution">
    <text evidence="2">The sequence shown here is derived from an EMBL/GenBank/DDBJ whole genome shotgun (WGS) entry which is preliminary data.</text>
</comment>
<dbReference type="Proteomes" id="UP001482620">
    <property type="component" value="Unassembled WGS sequence"/>
</dbReference>
<organism evidence="2 3">
    <name type="scientific">Ilyodon furcidens</name>
    <name type="common">goldbreast splitfin</name>
    <dbReference type="NCBI Taxonomy" id="33524"/>
    <lineage>
        <taxon>Eukaryota</taxon>
        <taxon>Metazoa</taxon>
        <taxon>Chordata</taxon>
        <taxon>Craniata</taxon>
        <taxon>Vertebrata</taxon>
        <taxon>Euteleostomi</taxon>
        <taxon>Actinopterygii</taxon>
        <taxon>Neopterygii</taxon>
        <taxon>Teleostei</taxon>
        <taxon>Neoteleostei</taxon>
        <taxon>Acanthomorphata</taxon>
        <taxon>Ovalentaria</taxon>
        <taxon>Atherinomorphae</taxon>
        <taxon>Cyprinodontiformes</taxon>
        <taxon>Goodeidae</taxon>
        <taxon>Ilyodon</taxon>
    </lineage>
</organism>
<evidence type="ECO:0000256" key="1">
    <source>
        <dbReference type="SAM" id="MobiDB-lite"/>
    </source>
</evidence>
<name>A0ABV0ULN7_9TELE</name>
<proteinExistence type="predicted"/>
<dbReference type="Gene3D" id="1.10.506.20">
    <property type="match status" value="1"/>
</dbReference>
<dbReference type="SUPFAM" id="SSF48350">
    <property type="entry name" value="GTPase activation domain, GAP"/>
    <property type="match status" value="1"/>
</dbReference>
<accession>A0ABV0ULN7</accession>
<gene>
    <name evidence="2" type="primary">DAB2IP_4</name>
    <name evidence="2" type="ORF">ILYODFUR_035256</name>
</gene>
<keyword evidence="3" id="KW-1185">Reference proteome</keyword>
<reference evidence="2 3" key="1">
    <citation type="submission" date="2021-06" db="EMBL/GenBank/DDBJ databases">
        <authorList>
            <person name="Palmer J.M."/>
        </authorList>
    </citation>
    <scope>NUCLEOTIDE SEQUENCE [LARGE SCALE GENOMIC DNA]</scope>
    <source>
        <strain evidence="3">if_2019</strain>
        <tissue evidence="2">Muscle</tissue>
    </source>
</reference>
<evidence type="ECO:0000313" key="3">
    <source>
        <dbReference type="Proteomes" id="UP001482620"/>
    </source>
</evidence>
<dbReference type="PANTHER" id="PTHR10194:SF26">
    <property type="entry name" value="DISABLED HOMOLOG 2-INTERACTING PROTEIN"/>
    <property type="match status" value="1"/>
</dbReference>
<dbReference type="PANTHER" id="PTHR10194">
    <property type="entry name" value="RAS GTPASE-ACTIVATING PROTEINS"/>
    <property type="match status" value="1"/>
</dbReference>
<dbReference type="InterPro" id="IPR008936">
    <property type="entry name" value="Rho_GTPase_activation_prot"/>
</dbReference>
<dbReference type="InterPro" id="IPR039360">
    <property type="entry name" value="Ras_GTPase"/>
</dbReference>
<feature type="non-terminal residue" evidence="2">
    <location>
        <position position="162"/>
    </location>
</feature>